<accession>A0ABU1SNT0</accession>
<proteinExistence type="predicted"/>
<evidence type="ECO:0000313" key="2">
    <source>
        <dbReference type="Proteomes" id="UP001250791"/>
    </source>
</evidence>
<sequence>MNLARALIQYVRHAGRDEHLPGFITQQGIDIGLEAEASGGIIFFASDGRPTEKKVIMGFPGASDGLRHSIADAQIDWLVPATVAGTKNAVHFDDAPTLPPQTSARAKSFAISGKLIFRL</sequence>
<dbReference type="Proteomes" id="UP001250791">
    <property type="component" value="Unassembled WGS sequence"/>
</dbReference>
<dbReference type="EMBL" id="JAVDUP010000002">
    <property type="protein sequence ID" value="MDR6900630.1"/>
    <property type="molecule type" value="Genomic_DNA"/>
</dbReference>
<reference evidence="1 2" key="1">
    <citation type="submission" date="2023-07" db="EMBL/GenBank/DDBJ databases">
        <title>Sorghum-associated microbial communities from plants grown in Nebraska, USA.</title>
        <authorList>
            <person name="Schachtman D."/>
        </authorList>
    </citation>
    <scope>NUCLEOTIDE SEQUENCE [LARGE SCALE GENOMIC DNA]</scope>
    <source>
        <strain evidence="1 2">3199</strain>
    </source>
</reference>
<gene>
    <name evidence="1" type="ORF">J2W52_002245</name>
</gene>
<comment type="caution">
    <text evidence="1">The sequence shown here is derived from an EMBL/GenBank/DDBJ whole genome shotgun (WGS) entry which is preliminary data.</text>
</comment>
<evidence type="ECO:0000313" key="1">
    <source>
        <dbReference type="EMBL" id="MDR6900630.1"/>
    </source>
</evidence>
<organism evidence="1 2">
    <name type="scientific">Rhizobium miluonense</name>
    <dbReference type="NCBI Taxonomy" id="411945"/>
    <lineage>
        <taxon>Bacteria</taxon>
        <taxon>Pseudomonadati</taxon>
        <taxon>Pseudomonadota</taxon>
        <taxon>Alphaproteobacteria</taxon>
        <taxon>Hyphomicrobiales</taxon>
        <taxon>Rhizobiaceae</taxon>
        <taxon>Rhizobium/Agrobacterium group</taxon>
        <taxon>Rhizobium</taxon>
    </lineage>
</organism>
<protein>
    <submittedName>
        <fullName evidence="1">Uncharacterized protein</fullName>
    </submittedName>
</protein>
<keyword evidence="2" id="KW-1185">Reference proteome</keyword>
<name>A0ABU1SNT0_9HYPH</name>